<evidence type="ECO:0000256" key="7">
    <source>
        <dbReference type="ARBA" id="ARBA00052328"/>
    </source>
</evidence>
<dbReference type="InterPro" id="IPR017459">
    <property type="entry name" value="Glycosyl_Trfase_fam3_N_dom"/>
</dbReference>
<feature type="binding site" evidence="9">
    <location>
        <position position="228"/>
    </location>
    <ligand>
        <name>Mg(2+)</name>
        <dbReference type="ChEBI" id="CHEBI:18420"/>
        <label>2</label>
    </ligand>
</feature>
<feature type="binding site" evidence="9">
    <location>
        <begin position="111"/>
        <end position="119"/>
    </location>
    <ligand>
        <name>5-phospho-alpha-D-ribose 1-diphosphate</name>
        <dbReference type="ChEBI" id="CHEBI:58017"/>
    </ligand>
</feature>
<comment type="subunit">
    <text evidence="9">Homodimer.</text>
</comment>
<keyword evidence="9" id="KW-0479">Metal-binding</keyword>
<dbReference type="InterPro" id="IPR036320">
    <property type="entry name" value="Glycosyl_Trfase_fam3_N_dom_sf"/>
</dbReference>
<dbReference type="GO" id="GO:0000287">
    <property type="term" value="F:magnesium ion binding"/>
    <property type="evidence" value="ECO:0007669"/>
    <property type="project" value="UniProtKB-UniRule"/>
</dbReference>
<dbReference type="SUPFAM" id="SSF52418">
    <property type="entry name" value="Nucleoside phosphorylase/phosphoribosyltransferase catalytic domain"/>
    <property type="match status" value="1"/>
</dbReference>
<dbReference type="EMBL" id="JRFJ01000003">
    <property type="protein sequence ID" value="KHJ54348.1"/>
    <property type="molecule type" value="Genomic_DNA"/>
</dbReference>
<dbReference type="PANTHER" id="PTHR43285">
    <property type="entry name" value="ANTHRANILATE PHOSPHORIBOSYLTRANSFERASE"/>
    <property type="match status" value="1"/>
</dbReference>
<feature type="binding site" evidence="9">
    <location>
        <position position="169"/>
    </location>
    <ligand>
        <name>anthranilate</name>
        <dbReference type="ChEBI" id="CHEBI:16567"/>
        <label>2</label>
    </ligand>
</feature>
<dbReference type="Gene3D" id="3.40.1030.10">
    <property type="entry name" value="Nucleoside phosphorylase/phosphoribosyltransferase catalytic domain"/>
    <property type="match status" value="1"/>
</dbReference>
<comment type="similarity">
    <text evidence="9">Belongs to the anthranilate phosphoribosyltransferase family.</text>
</comment>
<dbReference type="Proteomes" id="UP000030826">
    <property type="component" value="Unassembled WGS sequence"/>
</dbReference>
<comment type="caution">
    <text evidence="12">The sequence shown here is derived from an EMBL/GenBank/DDBJ whole genome shotgun (WGS) entry which is preliminary data.</text>
</comment>
<feature type="binding site" evidence="9">
    <location>
        <position position="91"/>
    </location>
    <ligand>
        <name>5-phospho-alpha-D-ribose 1-diphosphate</name>
        <dbReference type="ChEBI" id="CHEBI:58017"/>
    </ligand>
</feature>
<feature type="binding site" evidence="9">
    <location>
        <position position="123"/>
    </location>
    <ligand>
        <name>5-phospho-alpha-D-ribose 1-diphosphate</name>
        <dbReference type="ChEBI" id="CHEBI:58017"/>
    </ligand>
</feature>
<feature type="binding site" evidence="9">
    <location>
        <position position="227"/>
    </location>
    <ligand>
        <name>Mg(2+)</name>
        <dbReference type="ChEBI" id="CHEBI:18420"/>
        <label>2</label>
    </ligand>
</feature>
<name>A0A0B1Q0P8_9HYPH</name>
<keyword evidence="6 9" id="KW-0057">Aromatic amino acid biosynthesis</keyword>
<dbReference type="GO" id="GO:0005829">
    <property type="term" value="C:cytosol"/>
    <property type="evidence" value="ECO:0007669"/>
    <property type="project" value="TreeGrafter"/>
</dbReference>
<feature type="binding site" evidence="9">
    <location>
        <begin position="86"/>
        <end position="87"/>
    </location>
    <ligand>
        <name>5-phospho-alpha-D-ribose 1-diphosphate</name>
        <dbReference type="ChEBI" id="CHEBI:58017"/>
    </ligand>
</feature>
<sequence>MTAGLKPLLAKVADRQVLTREEARAAFSVLMSGDATPSQIGGFLMALRVRGEAVDEIAGAVDVLRAHMARVEGVDEDAVDIVGTGGDHAGTLNISTCTAFVVAGCGVTVAKHGNRALSSKSGAADVLAALGVDVDLPPEAIGPVIAKAGIGFMFAPTHHSAMRFVGPSRVELGTRTIFNMLGPLANPAGVRRMLLGVYDPQWLLPLAQSLDALGMERAFVVHGDGLDEITVCGPTEIAVLRNGAISSFTITPEEFGLKRRQLDEIRGGDGAANALALRRVLEGELGAYRDIVLLNAAAALCVAGRADDIGEGLVQAARAIDDGSALHSLDTLVATTRESRKATA</sequence>
<dbReference type="InterPro" id="IPR000312">
    <property type="entry name" value="Glycosyl_Trfase_fam3"/>
</dbReference>
<protein>
    <recommendedName>
        <fullName evidence="9">Anthranilate phosphoribosyltransferase</fullName>
        <ecNumber evidence="9">2.4.2.18</ecNumber>
    </recommendedName>
</protein>
<feature type="binding site" evidence="9">
    <location>
        <position position="228"/>
    </location>
    <ligand>
        <name>Mg(2+)</name>
        <dbReference type="ChEBI" id="CHEBI:18420"/>
        <label>1</label>
    </ligand>
</feature>
<proteinExistence type="inferred from homology"/>
<dbReference type="Pfam" id="PF00591">
    <property type="entry name" value="Glycos_transf_3"/>
    <property type="match status" value="1"/>
</dbReference>
<dbReference type="UniPathway" id="UPA00035">
    <property type="reaction ID" value="UER00041"/>
</dbReference>
<feature type="domain" description="Glycosyl transferase family 3" evidence="10">
    <location>
        <begin position="76"/>
        <end position="326"/>
    </location>
</feature>
<dbReference type="GO" id="GO:0004048">
    <property type="term" value="F:anthranilate phosphoribosyltransferase activity"/>
    <property type="evidence" value="ECO:0007669"/>
    <property type="project" value="UniProtKB-UniRule"/>
</dbReference>
<reference evidence="12 13" key="1">
    <citation type="submission" date="2014-09" db="EMBL/GenBank/DDBJ databases">
        <title>Isolation and characterization of Aurantimonas altamirensis ON-56566 from clinical sample following a dog bite.</title>
        <authorList>
            <person name="Eshaghi A."/>
            <person name="Li A."/>
            <person name="Shahinas D."/>
            <person name="Bahn P."/>
            <person name="Kus J.V."/>
            <person name="Patel S.N."/>
        </authorList>
    </citation>
    <scope>NUCLEOTIDE SEQUENCE [LARGE SCALE GENOMIC DNA]</scope>
    <source>
        <strain evidence="12 13">ON-56566</strain>
    </source>
</reference>
<dbReference type="InterPro" id="IPR035902">
    <property type="entry name" value="Nuc_phospho_transferase"/>
</dbReference>
<evidence type="ECO:0000259" key="10">
    <source>
        <dbReference type="Pfam" id="PF00591"/>
    </source>
</evidence>
<evidence type="ECO:0000256" key="5">
    <source>
        <dbReference type="ARBA" id="ARBA00022822"/>
    </source>
</evidence>
<organism evidence="12 13">
    <name type="scientific">Aureimonas altamirensis</name>
    <dbReference type="NCBI Taxonomy" id="370622"/>
    <lineage>
        <taxon>Bacteria</taxon>
        <taxon>Pseudomonadati</taxon>
        <taxon>Pseudomonadota</taxon>
        <taxon>Alphaproteobacteria</taxon>
        <taxon>Hyphomicrobiales</taxon>
        <taxon>Aurantimonadaceae</taxon>
        <taxon>Aureimonas</taxon>
    </lineage>
</organism>
<evidence type="ECO:0000256" key="1">
    <source>
        <dbReference type="ARBA" id="ARBA00004907"/>
    </source>
</evidence>
<keyword evidence="4 9" id="KW-0808">Transferase</keyword>
<gene>
    <name evidence="9" type="primary">trpD</name>
    <name evidence="12" type="ORF">LA66_12880</name>
</gene>
<dbReference type="RefSeq" id="WP_039193733.1">
    <property type="nucleotide sequence ID" value="NZ_JRFJ01000003.1"/>
</dbReference>
<evidence type="ECO:0000256" key="3">
    <source>
        <dbReference type="ARBA" id="ARBA00022676"/>
    </source>
</evidence>
<dbReference type="STRING" id="370622.LA66_12880"/>
<comment type="similarity">
    <text evidence="8">In the C-terminal section; belongs to the anthranilate phosphoribosyltransferase family.</text>
</comment>
<keyword evidence="3 9" id="KW-0328">Glycosyltransferase</keyword>
<dbReference type="FunFam" id="3.40.1030.10:FF:000002">
    <property type="entry name" value="Anthranilate phosphoribosyltransferase"/>
    <property type="match status" value="1"/>
</dbReference>
<dbReference type="PANTHER" id="PTHR43285:SF2">
    <property type="entry name" value="ANTHRANILATE PHOSPHORIBOSYLTRANSFERASE"/>
    <property type="match status" value="1"/>
</dbReference>
<feature type="binding site" evidence="9">
    <location>
        <position position="95"/>
    </location>
    <ligand>
        <name>Mg(2+)</name>
        <dbReference type="ChEBI" id="CHEBI:18420"/>
        <label>1</label>
    </ligand>
</feature>
<evidence type="ECO:0000256" key="6">
    <source>
        <dbReference type="ARBA" id="ARBA00023141"/>
    </source>
</evidence>
<evidence type="ECO:0000256" key="8">
    <source>
        <dbReference type="ARBA" id="ARBA00061188"/>
    </source>
</evidence>
<dbReference type="GO" id="GO:0000162">
    <property type="term" value="P:L-tryptophan biosynthetic process"/>
    <property type="evidence" value="ECO:0007669"/>
    <property type="project" value="UniProtKB-UniRule"/>
</dbReference>
<evidence type="ECO:0000259" key="11">
    <source>
        <dbReference type="Pfam" id="PF02885"/>
    </source>
</evidence>
<dbReference type="HAMAP" id="MF_00211">
    <property type="entry name" value="TrpD"/>
    <property type="match status" value="1"/>
</dbReference>
<dbReference type="SUPFAM" id="SSF47648">
    <property type="entry name" value="Nucleoside phosphorylase/phosphoribosyltransferase N-terminal domain"/>
    <property type="match status" value="1"/>
</dbReference>
<accession>A0A0B1Q0P8</accession>
<dbReference type="NCBIfam" id="TIGR01245">
    <property type="entry name" value="trpD"/>
    <property type="match status" value="1"/>
</dbReference>
<comment type="function">
    <text evidence="9">Catalyzes the transfer of the phosphoribosyl group of 5-phosphorylribose-1-pyrophosphate (PRPP) to anthranilate to yield N-(5'-phosphoribosyl)-anthranilate (PRA).</text>
</comment>
<comment type="catalytic activity">
    <reaction evidence="7 9">
        <text>N-(5-phospho-beta-D-ribosyl)anthranilate + diphosphate = 5-phospho-alpha-D-ribose 1-diphosphate + anthranilate</text>
        <dbReference type="Rhea" id="RHEA:11768"/>
        <dbReference type="ChEBI" id="CHEBI:16567"/>
        <dbReference type="ChEBI" id="CHEBI:18277"/>
        <dbReference type="ChEBI" id="CHEBI:33019"/>
        <dbReference type="ChEBI" id="CHEBI:58017"/>
        <dbReference type="EC" id="2.4.2.18"/>
    </reaction>
</comment>
<dbReference type="InterPro" id="IPR005940">
    <property type="entry name" value="Anthranilate_Pribosyl_Tfrase"/>
</dbReference>
<dbReference type="OrthoDB" id="9806430at2"/>
<evidence type="ECO:0000256" key="2">
    <source>
        <dbReference type="ARBA" id="ARBA00022605"/>
    </source>
</evidence>
<evidence type="ECO:0000313" key="12">
    <source>
        <dbReference type="EMBL" id="KHJ54348.1"/>
    </source>
</evidence>
<evidence type="ECO:0000256" key="9">
    <source>
        <dbReference type="HAMAP-Rule" id="MF_00211"/>
    </source>
</evidence>
<dbReference type="EC" id="2.4.2.18" evidence="9"/>
<keyword evidence="9" id="KW-0460">Magnesium</keyword>
<feature type="binding site" evidence="9">
    <location>
        <begin position="93"/>
        <end position="96"/>
    </location>
    <ligand>
        <name>5-phospho-alpha-D-ribose 1-diphosphate</name>
        <dbReference type="ChEBI" id="CHEBI:58017"/>
    </ligand>
</feature>
<keyword evidence="2 9" id="KW-0028">Amino-acid biosynthesis</keyword>
<keyword evidence="5 9" id="KW-0822">Tryptophan biosynthesis</keyword>
<comment type="pathway">
    <text evidence="1 9">Amino-acid biosynthesis; L-tryptophan biosynthesis; L-tryptophan from chorismate: step 2/5.</text>
</comment>
<dbReference type="Gene3D" id="1.20.970.10">
    <property type="entry name" value="Transferase, Pyrimidine Nucleoside Phosphorylase, Chain C"/>
    <property type="match status" value="1"/>
</dbReference>
<comment type="cofactor">
    <cofactor evidence="9">
        <name>Mg(2+)</name>
        <dbReference type="ChEBI" id="CHEBI:18420"/>
    </cofactor>
    <text evidence="9">Binds 2 magnesium ions per monomer.</text>
</comment>
<feature type="domain" description="Glycosyl transferase family 3 N-terminal" evidence="11">
    <location>
        <begin position="6"/>
        <end position="68"/>
    </location>
</feature>
<evidence type="ECO:0000313" key="13">
    <source>
        <dbReference type="Proteomes" id="UP000030826"/>
    </source>
</evidence>
<evidence type="ECO:0000256" key="4">
    <source>
        <dbReference type="ARBA" id="ARBA00022679"/>
    </source>
</evidence>
<dbReference type="AlphaFoldDB" id="A0A0B1Q0P8"/>
<feature type="binding site" evidence="9">
    <location>
        <position position="114"/>
    </location>
    <ligand>
        <name>anthranilate</name>
        <dbReference type="ChEBI" id="CHEBI:16567"/>
        <label>1</label>
    </ligand>
</feature>
<feature type="binding site" evidence="9">
    <location>
        <position position="83"/>
    </location>
    <ligand>
        <name>5-phospho-alpha-D-ribose 1-diphosphate</name>
        <dbReference type="ChEBI" id="CHEBI:58017"/>
    </ligand>
</feature>
<dbReference type="Pfam" id="PF02885">
    <property type="entry name" value="Glycos_trans_3N"/>
    <property type="match status" value="1"/>
</dbReference>
<feature type="binding site" evidence="9">
    <location>
        <position position="83"/>
    </location>
    <ligand>
        <name>anthranilate</name>
        <dbReference type="ChEBI" id="CHEBI:16567"/>
        <label>1</label>
    </ligand>
</feature>
<comment type="caution">
    <text evidence="9">Lacks conserved residue(s) required for the propagation of feature annotation.</text>
</comment>